<keyword evidence="4 5" id="KW-0472">Membrane</keyword>
<evidence type="ECO:0000313" key="7">
    <source>
        <dbReference type="EMBL" id="SDL64999.1"/>
    </source>
</evidence>
<evidence type="ECO:0000256" key="3">
    <source>
        <dbReference type="ARBA" id="ARBA00022989"/>
    </source>
</evidence>
<evidence type="ECO:0000256" key="1">
    <source>
        <dbReference type="ARBA" id="ARBA00004141"/>
    </source>
</evidence>
<sequence length="159" mass="17929">MDFEHDYQLKTKPSLGKRCVAGLIDYGLIMSYFFLMIYSFGEPNDEGGYSVNGWPGFSITVVWFILTIGLEQMTGSTLGNKSQGLKVAPKTDPRKSLTFGQSLKRHLLDMIDLWPFGLLGILTIKNTEYNQRLGDLWAKTVVLDKADSEQGLKQKEIKN</sequence>
<keyword evidence="3 5" id="KW-1133">Transmembrane helix</keyword>
<dbReference type="PANTHER" id="PTHR38480">
    <property type="entry name" value="SLR0254 PROTEIN"/>
    <property type="match status" value="1"/>
</dbReference>
<dbReference type="PANTHER" id="PTHR38480:SF1">
    <property type="entry name" value="SLR0254 PROTEIN"/>
    <property type="match status" value="1"/>
</dbReference>
<evidence type="ECO:0000256" key="2">
    <source>
        <dbReference type="ARBA" id="ARBA00022692"/>
    </source>
</evidence>
<proteinExistence type="predicted"/>
<keyword evidence="2 5" id="KW-0812">Transmembrane</keyword>
<dbReference type="EMBL" id="FNFO01000007">
    <property type="protein sequence ID" value="SDL64999.1"/>
    <property type="molecule type" value="Genomic_DNA"/>
</dbReference>
<evidence type="ECO:0000313" key="8">
    <source>
        <dbReference type="Proteomes" id="UP000198510"/>
    </source>
</evidence>
<evidence type="ECO:0000256" key="4">
    <source>
        <dbReference type="ARBA" id="ARBA00023136"/>
    </source>
</evidence>
<dbReference type="OrthoDB" id="200257at2"/>
<dbReference type="InterPro" id="IPR010432">
    <property type="entry name" value="RDD"/>
</dbReference>
<feature type="domain" description="RDD" evidence="6">
    <location>
        <begin position="13"/>
        <end position="139"/>
    </location>
</feature>
<reference evidence="7 8" key="1">
    <citation type="submission" date="2016-10" db="EMBL/GenBank/DDBJ databases">
        <authorList>
            <person name="de Groot N.N."/>
        </authorList>
    </citation>
    <scope>NUCLEOTIDE SEQUENCE [LARGE SCALE GENOMIC DNA]</scope>
    <source>
        <strain evidence="7 8">DSM 25186</strain>
    </source>
</reference>
<evidence type="ECO:0000259" key="6">
    <source>
        <dbReference type="Pfam" id="PF06271"/>
    </source>
</evidence>
<organism evidence="7 8">
    <name type="scientific">Catalinimonas alkaloidigena</name>
    <dbReference type="NCBI Taxonomy" id="1075417"/>
    <lineage>
        <taxon>Bacteria</taxon>
        <taxon>Pseudomonadati</taxon>
        <taxon>Bacteroidota</taxon>
        <taxon>Cytophagia</taxon>
        <taxon>Cytophagales</taxon>
        <taxon>Catalimonadaceae</taxon>
        <taxon>Catalinimonas</taxon>
    </lineage>
</organism>
<feature type="transmembrane region" description="Helical" evidence="5">
    <location>
        <begin position="20"/>
        <end position="41"/>
    </location>
</feature>
<dbReference type="AlphaFoldDB" id="A0A1G9LSR0"/>
<keyword evidence="8" id="KW-1185">Reference proteome</keyword>
<comment type="subcellular location">
    <subcellularLocation>
        <location evidence="1">Membrane</location>
        <topology evidence="1">Multi-pass membrane protein</topology>
    </subcellularLocation>
</comment>
<dbReference type="GO" id="GO:0016020">
    <property type="term" value="C:membrane"/>
    <property type="evidence" value="ECO:0007669"/>
    <property type="project" value="UniProtKB-SubCell"/>
</dbReference>
<accession>A0A1G9LSR0</accession>
<feature type="transmembrane region" description="Helical" evidence="5">
    <location>
        <begin position="53"/>
        <end position="70"/>
    </location>
</feature>
<gene>
    <name evidence="7" type="ORF">SAMN05421823_107155</name>
</gene>
<dbReference type="RefSeq" id="WP_089684488.1">
    <property type="nucleotide sequence ID" value="NZ_FNFO01000007.1"/>
</dbReference>
<evidence type="ECO:0000256" key="5">
    <source>
        <dbReference type="SAM" id="Phobius"/>
    </source>
</evidence>
<dbReference type="Proteomes" id="UP000198510">
    <property type="component" value="Unassembled WGS sequence"/>
</dbReference>
<dbReference type="Pfam" id="PF06271">
    <property type="entry name" value="RDD"/>
    <property type="match status" value="1"/>
</dbReference>
<protein>
    <submittedName>
        <fullName evidence="7">Uncharacterized membrane protein YckC, RDD family</fullName>
    </submittedName>
</protein>
<name>A0A1G9LSR0_9BACT</name>